<protein>
    <submittedName>
        <fullName evidence="2">Uncharacterized protein</fullName>
    </submittedName>
</protein>
<proteinExistence type="predicted"/>
<comment type="caution">
    <text evidence="2">The sequence shown here is derived from an EMBL/GenBank/DDBJ whole genome shotgun (WGS) entry which is preliminary data.</text>
</comment>
<gene>
    <name evidence="2" type="ORF">BE17_32080</name>
</gene>
<dbReference type="EMBL" id="JEMB01001447">
    <property type="protein sequence ID" value="KYF87365.1"/>
    <property type="molecule type" value="Genomic_DNA"/>
</dbReference>
<organism evidence="2 3">
    <name type="scientific">Sorangium cellulosum</name>
    <name type="common">Polyangium cellulosum</name>
    <dbReference type="NCBI Taxonomy" id="56"/>
    <lineage>
        <taxon>Bacteria</taxon>
        <taxon>Pseudomonadati</taxon>
        <taxon>Myxococcota</taxon>
        <taxon>Polyangia</taxon>
        <taxon>Polyangiales</taxon>
        <taxon>Polyangiaceae</taxon>
        <taxon>Sorangium</taxon>
    </lineage>
</organism>
<accession>A0A150S4H8</accession>
<dbReference type="Proteomes" id="UP000075635">
    <property type="component" value="Unassembled WGS sequence"/>
</dbReference>
<sequence length="285" mass="31536">MHDHPDKRHAGHHGGAEPAFHPSPALVRNRYFYSMLLEAQDMLSEQAFHLGNARRHSAEMHGHGTLCGLRVDDGGGHEAVVLRPGVAADCLGREIRVERDVRIDLHEAAAHAVRLREQRLGREEEDHPSPRRGLECAGLEPVELYLSLRYQEALERPVQAFASPDAACTPACEASRVRHGFHVEVSAHPPSTGRHKRASLVDELFQCERERLSTLLCDWITDDRWASGAAVCAGEHGCVGLARVRLVPGGQVIAIDNCAFRPLVLPTGLLAELLHYAVYQVRRGR</sequence>
<evidence type="ECO:0000313" key="3">
    <source>
        <dbReference type="Proteomes" id="UP000075635"/>
    </source>
</evidence>
<evidence type="ECO:0000256" key="1">
    <source>
        <dbReference type="SAM" id="MobiDB-lite"/>
    </source>
</evidence>
<reference evidence="2 3" key="1">
    <citation type="submission" date="2014-02" db="EMBL/GenBank/DDBJ databases">
        <title>The small core and large imbalanced accessory genome model reveals a collaborative survival strategy of Sorangium cellulosum strains in nature.</title>
        <authorList>
            <person name="Han K."/>
            <person name="Peng R."/>
            <person name="Blom J."/>
            <person name="Li Y.-Z."/>
        </authorList>
    </citation>
    <scope>NUCLEOTIDE SEQUENCE [LARGE SCALE GENOMIC DNA]</scope>
    <source>
        <strain evidence="2 3">So0011-07</strain>
    </source>
</reference>
<evidence type="ECO:0000313" key="2">
    <source>
        <dbReference type="EMBL" id="KYF87365.1"/>
    </source>
</evidence>
<name>A0A150S4H8_SORCE</name>
<feature type="region of interest" description="Disordered" evidence="1">
    <location>
        <begin position="1"/>
        <end position="21"/>
    </location>
</feature>
<dbReference type="AlphaFoldDB" id="A0A150S4H8"/>